<organism evidence="9 10">
    <name type="scientific">Eumeta variegata</name>
    <name type="common">Bagworm moth</name>
    <name type="synonym">Eumeta japonica</name>
    <dbReference type="NCBI Taxonomy" id="151549"/>
    <lineage>
        <taxon>Eukaryota</taxon>
        <taxon>Metazoa</taxon>
        <taxon>Ecdysozoa</taxon>
        <taxon>Arthropoda</taxon>
        <taxon>Hexapoda</taxon>
        <taxon>Insecta</taxon>
        <taxon>Pterygota</taxon>
        <taxon>Neoptera</taxon>
        <taxon>Endopterygota</taxon>
        <taxon>Lepidoptera</taxon>
        <taxon>Glossata</taxon>
        <taxon>Ditrysia</taxon>
        <taxon>Tineoidea</taxon>
        <taxon>Psychidae</taxon>
        <taxon>Oiketicinae</taxon>
        <taxon>Eumeta</taxon>
    </lineage>
</organism>
<comment type="subcellular location">
    <subcellularLocation>
        <location evidence="1">Nucleus</location>
    </subcellularLocation>
</comment>
<reference evidence="9 10" key="1">
    <citation type="journal article" date="2019" name="Commun. Biol.">
        <title>The bagworm genome reveals a unique fibroin gene that provides high tensile strength.</title>
        <authorList>
            <person name="Kono N."/>
            <person name="Nakamura H."/>
            <person name="Ohtoshi R."/>
            <person name="Tomita M."/>
            <person name="Numata K."/>
            <person name="Arakawa K."/>
        </authorList>
    </citation>
    <scope>NUCLEOTIDE SEQUENCE [LARGE SCALE GENOMIC DNA]</scope>
</reference>
<evidence type="ECO:0000256" key="1">
    <source>
        <dbReference type="ARBA" id="ARBA00004123"/>
    </source>
</evidence>
<evidence type="ECO:0000256" key="4">
    <source>
        <dbReference type="ARBA" id="ARBA00022771"/>
    </source>
</evidence>
<evidence type="ECO:0000313" key="10">
    <source>
        <dbReference type="Proteomes" id="UP000299102"/>
    </source>
</evidence>
<keyword evidence="10" id="KW-1185">Reference proteome</keyword>
<feature type="domain" description="C2H2-type" evidence="8">
    <location>
        <begin position="305"/>
        <end position="333"/>
    </location>
</feature>
<dbReference type="GO" id="GO:0000981">
    <property type="term" value="F:DNA-binding transcription factor activity, RNA polymerase II-specific"/>
    <property type="evidence" value="ECO:0007669"/>
    <property type="project" value="TreeGrafter"/>
</dbReference>
<comment type="caution">
    <text evidence="9">The sequence shown here is derived from an EMBL/GenBank/DDBJ whole genome shotgun (WGS) entry which is preliminary data.</text>
</comment>
<proteinExistence type="predicted"/>
<dbReference type="FunFam" id="3.30.160.60:FF:000690">
    <property type="entry name" value="Zinc finger protein 354C"/>
    <property type="match status" value="1"/>
</dbReference>
<sequence>MVTMELERLKDNLGEIKQYECLGLDELQKLDDKITAIDYMIDDENENAIIMDEIMKALKHMKVGKVAGPDRVLIRDAEWQWRQWQGFCISSLINAGKDVGDMHNQLVKNKLPQNYNKNISENLFNEEEFEEGINSYMEYDNTVRKKQRQSIIETDAMDNVNSENKQTKGISFECKVGSRADPAFEAWRVYILEHCGKKFVTKRVLLMHCRAKHGYERTDKCSYCEYTGCSAEQIKVHERLHTGEKPYRCKACGVSFHRNSNYLQHVAVHLSEKTVQCDRCPLLFKSVTLMRIHRDNRHKKSKYQYKCKVCANNFTRRRNALLHLKRMHCVDEADKVERISV</sequence>
<dbReference type="OrthoDB" id="654211at2759"/>
<evidence type="ECO:0000256" key="7">
    <source>
        <dbReference type="PROSITE-ProRule" id="PRU00042"/>
    </source>
</evidence>
<dbReference type="GO" id="GO:0005634">
    <property type="term" value="C:nucleus"/>
    <property type="evidence" value="ECO:0007669"/>
    <property type="project" value="UniProtKB-SubCell"/>
</dbReference>
<dbReference type="STRING" id="151549.A0A4C1WWG3"/>
<dbReference type="PANTHER" id="PTHR24394:SF29">
    <property type="entry name" value="MYONEURIN"/>
    <property type="match status" value="1"/>
</dbReference>
<evidence type="ECO:0000256" key="3">
    <source>
        <dbReference type="ARBA" id="ARBA00022737"/>
    </source>
</evidence>
<dbReference type="SUPFAM" id="SSF57667">
    <property type="entry name" value="beta-beta-alpha zinc fingers"/>
    <property type="match status" value="2"/>
</dbReference>
<evidence type="ECO:0000259" key="8">
    <source>
        <dbReference type="PROSITE" id="PS50157"/>
    </source>
</evidence>
<keyword evidence="4 7" id="KW-0863">Zinc-finger</keyword>
<dbReference type="GO" id="GO:0003682">
    <property type="term" value="F:chromatin binding"/>
    <property type="evidence" value="ECO:0007669"/>
    <property type="project" value="UniProtKB-ARBA"/>
</dbReference>
<protein>
    <submittedName>
        <fullName evidence="9">Transcriptional repressor CTCFL</fullName>
    </submittedName>
</protein>
<gene>
    <name evidence="9" type="primary">Ctcfl</name>
    <name evidence="9" type="ORF">EVAR_24449_1</name>
</gene>
<evidence type="ECO:0000256" key="2">
    <source>
        <dbReference type="ARBA" id="ARBA00022723"/>
    </source>
</evidence>
<dbReference type="Gene3D" id="3.30.160.60">
    <property type="entry name" value="Classic Zinc Finger"/>
    <property type="match status" value="3"/>
</dbReference>
<keyword evidence="3" id="KW-0677">Repeat</keyword>
<dbReference type="Proteomes" id="UP000299102">
    <property type="component" value="Unassembled WGS sequence"/>
</dbReference>
<keyword evidence="5" id="KW-0862">Zinc</keyword>
<feature type="domain" description="C2H2-type" evidence="8">
    <location>
        <begin position="219"/>
        <end position="246"/>
    </location>
</feature>
<dbReference type="Pfam" id="PF00096">
    <property type="entry name" value="zf-C2H2"/>
    <property type="match status" value="1"/>
</dbReference>
<evidence type="ECO:0000256" key="5">
    <source>
        <dbReference type="ARBA" id="ARBA00022833"/>
    </source>
</evidence>
<keyword evidence="6" id="KW-0539">Nucleus</keyword>
<feature type="domain" description="C2H2-type" evidence="8">
    <location>
        <begin position="247"/>
        <end position="274"/>
    </location>
</feature>
<dbReference type="PANTHER" id="PTHR24394">
    <property type="entry name" value="ZINC FINGER PROTEIN"/>
    <property type="match status" value="1"/>
</dbReference>
<feature type="domain" description="C2H2-type" evidence="8">
    <location>
        <begin position="190"/>
        <end position="218"/>
    </location>
</feature>
<accession>A0A4C1WWG3</accession>
<name>A0A4C1WWG3_EUMVA</name>
<evidence type="ECO:0000256" key="6">
    <source>
        <dbReference type="ARBA" id="ARBA00023242"/>
    </source>
</evidence>
<dbReference type="PROSITE" id="PS00028">
    <property type="entry name" value="ZINC_FINGER_C2H2_1"/>
    <property type="match status" value="2"/>
</dbReference>
<dbReference type="GO" id="GO:0043565">
    <property type="term" value="F:sequence-specific DNA binding"/>
    <property type="evidence" value="ECO:0007669"/>
    <property type="project" value="UniProtKB-ARBA"/>
</dbReference>
<dbReference type="GO" id="GO:0008270">
    <property type="term" value="F:zinc ion binding"/>
    <property type="evidence" value="ECO:0007669"/>
    <property type="project" value="UniProtKB-KW"/>
</dbReference>
<dbReference type="PROSITE" id="PS50157">
    <property type="entry name" value="ZINC_FINGER_C2H2_2"/>
    <property type="match status" value="4"/>
</dbReference>
<dbReference type="GO" id="GO:0040029">
    <property type="term" value="P:epigenetic regulation of gene expression"/>
    <property type="evidence" value="ECO:0007669"/>
    <property type="project" value="UniProtKB-ARBA"/>
</dbReference>
<dbReference type="GO" id="GO:0000785">
    <property type="term" value="C:chromatin"/>
    <property type="evidence" value="ECO:0007669"/>
    <property type="project" value="UniProtKB-ARBA"/>
</dbReference>
<evidence type="ECO:0000313" key="9">
    <source>
        <dbReference type="EMBL" id="GBP55253.1"/>
    </source>
</evidence>
<dbReference type="SMART" id="SM00355">
    <property type="entry name" value="ZnF_C2H2"/>
    <property type="match status" value="5"/>
</dbReference>
<dbReference type="AlphaFoldDB" id="A0A4C1WWG3"/>
<dbReference type="InterPro" id="IPR036236">
    <property type="entry name" value="Znf_C2H2_sf"/>
</dbReference>
<dbReference type="EMBL" id="BGZK01000664">
    <property type="protein sequence ID" value="GBP55253.1"/>
    <property type="molecule type" value="Genomic_DNA"/>
</dbReference>
<dbReference type="InterPro" id="IPR013087">
    <property type="entry name" value="Znf_C2H2_type"/>
</dbReference>
<keyword evidence="2" id="KW-0479">Metal-binding</keyword>